<dbReference type="CDD" id="cd09438">
    <property type="entry name" value="LIM3_Ajuba_like"/>
    <property type="match status" value="1"/>
</dbReference>
<dbReference type="OrthoDB" id="25414at2759"/>
<dbReference type="GO" id="GO:0005634">
    <property type="term" value="C:nucleus"/>
    <property type="evidence" value="ECO:0007669"/>
    <property type="project" value="TreeGrafter"/>
</dbReference>
<keyword evidence="5 6" id="KW-0440">LIM domain</keyword>
<dbReference type="PROSITE" id="PS50023">
    <property type="entry name" value="LIM_DOMAIN_2"/>
    <property type="match status" value="3"/>
</dbReference>
<feature type="region of interest" description="Disordered" evidence="7">
    <location>
        <begin position="279"/>
        <end position="301"/>
    </location>
</feature>
<dbReference type="InterPro" id="IPR047172">
    <property type="entry name" value="Ajuba-like"/>
</dbReference>
<dbReference type="GO" id="GO:0005912">
    <property type="term" value="C:adherens junction"/>
    <property type="evidence" value="ECO:0007669"/>
    <property type="project" value="TreeGrafter"/>
</dbReference>
<feature type="region of interest" description="Disordered" evidence="7">
    <location>
        <begin position="1"/>
        <end position="44"/>
    </location>
</feature>
<evidence type="ECO:0000256" key="5">
    <source>
        <dbReference type="ARBA" id="ARBA00023038"/>
    </source>
</evidence>
<dbReference type="GO" id="GO:0001666">
    <property type="term" value="P:response to hypoxia"/>
    <property type="evidence" value="ECO:0007669"/>
    <property type="project" value="TreeGrafter"/>
</dbReference>
<keyword evidence="2 6" id="KW-0479">Metal-binding</keyword>
<comment type="similarity">
    <text evidence="1">Belongs to the zyxin/ajuba family.</text>
</comment>
<dbReference type="EMBL" id="OU963869">
    <property type="protein sequence ID" value="CAH0394469.1"/>
    <property type="molecule type" value="Genomic_DNA"/>
</dbReference>
<dbReference type="PANTHER" id="PTHR24219">
    <property type="entry name" value="LIM DOMAIN-CONTAINING PROTEIN JUB"/>
    <property type="match status" value="1"/>
</dbReference>
<dbReference type="AlphaFoldDB" id="A0A9P0F9Z4"/>
<dbReference type="InterPro" id="IPR047247">
    <property type="entry name" value="Ajuba-like_LIM2"/>
</dbReference>
<dbReference type="Proteomes" id="UP001152759">
    <property type="component" value="Chromosome 8"/>
</dbReference>
<feature type="region of interest" description="Disordered" evidence="7">
    <location>
        <begin position="158"/>
        <end position="208"/>
    </location>
</feature>
<sequence length="538" mass="59744">MSYGKLPAPNEMNKFYSPNYTPKLGGAQSESMSGLNKDPGSRMNMVAMPQQSCDFKNQASPLYENLDYYNGRKPAQSPPYYHQLPTHTKSHSISSQDSRHSLQRLNIIDSQYESNHHKAQPQVPVGMKFPPPMSFKDKPPYEAPPVYENIQDLKKLVSHEPSQPGPQVPLVEPKPLTPSNSSLSLQKPSVTPAAHSLSKPVISPNAHSLPKPINPASHSLPKPMPPLHAQFASKCEIVSSSSAVGVTMGQPALAMSYQRNTSSYADPVTPPLPTKPKPIASSGKNLLPYNVTPPRPMGPTEAERKIEELTRQLEEEMEKQEEEGEYFGICHTCGEKVTGAGQACQAMGNLYHTNCFICCSCGRALRGKAFYNVHGRVYCEEDYLYSGFQQTAEKCAICGHLIMEMILQAMGKSYHPGCFRCCMCNECLDGVPFTVDVDNKIYCVNDYHRMFAPKCAACGKGITPVEGTEETVRVVSMDKDFHVDCYVCEDCGMQLTDEPDKRCYPLEGRLMCRPCHIQHLNHHPKHLQSVSATYQYMG</sequence>
<dbReference type="GO" id="GO:0003714">
    <property type="term" value="F:transcription corepressor activity"/>
    <property type="evidence" value="ECO:0007669"/>
    <property type="project" value="TreeGrafter"/>
</dbReference>
<keyword evidence="3" id="KW-0677">Repeat</keyword>
<evidence type="ECO:0000259" key="8">
    <source>
        <dbReference type="PROSITE" id="PS50023"/>
    </source>
</evidence>
<evidence type="ECO:0000256" key="1">
    <source>
        <dbReference type="ARBA" id="ARBA00009611"/>
    </source>
</evidence>
<dbReference type="GO" id="GO:0005667">
    <property type="term" value="C:transcription regulator complex"/>
    <property type="evidence" value="ECO:0007669"/>
    <property type="project" value="TreeGrafter"/>
</dbReference>
<dbReference type="FunFam" id="2.10.110.10:FF:000037">
    <property type="entry name" value="LIM domain-containing protein 1"/>
    <property type="match status" value="1"/>
</dbReference>
<dbReference type="PANTHER" id="PTHR24219:SF4">
    <property type="entry name" value="LIM DOMAIN-CONTAINING PROTEIN JUB"/>
    <property type="match status" value="1"/>
</dbReference>
<dbReference type="FunFam" id="2.10.110.10:FF:000036">
    <property type="entry name" value="LIM domain-containing protein 1"/>
    <property type="match status" value="1"/>
</dbReference>
<gene>
    <name evidence="9" type="ORF">BEMITA_LOCUS12764</name>
</gene>
<feature type="domain" description="LIM zinc-binding" evidence="8">
    <location>
        <begin position="393"/>
        <end position="453"/>
    </location>
</feature>
<feature type="domain" description="LIM zinc-binding" evidence="8">
    <location>
        <begin position="456"/>
        <end position="522"/>
    </location>
</feature>
<reference evidence="9" key="1">
    <citation type="submission" date="2021-12" db="EMBL/GenBank/DDBJ databases">
        <authorList>
            <person name="King R."/>
        </authorList>
    </citation>
    <scope>NUCLEOTIDE SEQUENCE</scope>
</reference>
<dbReference type="KEGG" id="btab:109044448"/>
<evidence type="ECO:0000256" key="6">
    <source>
        <dbReference type="PROSITE-ProRule" id="PRU00125"/>
    </source>
</evidence>
<accession>A0A9P0F9Z4</accession>
<dbReference type="GO" id="GO:0000932">
    <property type="term" value="C:P-body"/>
    <property type="evidence" value="ECO:0007669"/>
    <property type="project" value="TreeGrafter"/>
</dbReference>
<dbReference type="Pfam" id="PF00412">
    <property type="entry name" value="LIM"/>
    <property type="match status" value="3"/>
</dbReference>
<organism evidence="9 10">
    <name type="scientific">Bemisia tabaci</name>
    <name type="common">Sweetpotato whitefly</name>
    <name type="synonym">Aleurodes tabaci</name>
    <dbReference type="NCBI Taxonomy" id="7038"/>
    <lineage>
        <taxon>Eukaryota</taxon>
        <taxon>Metazoa</taxon>
        <taxon>Ecdysozoa</taxon>
        <taxon>Arthropoda</taxon>
        <taxon>Hexapoda</taxon>
        <taxon>Insecta</taxon>
        <taxon>Pterygota</taxon>
        <taxon>Neoptera</taxon>
        <taxon>Paraneoptera</taxon>
        <taxon>Hemiptera</taxon>
        <taxon>Sternorrhyncha</taxon>
        <taxon>Aleyrodoidea</taxon>
        <taxon>Aleyrodidae</taxon>
        <taxon>Aleyrodinae</taxon>
        <taxon>Bemisia</taxon>
    </lineage>
</organism>
<dbReference type="GO" id="GO:0035331">
    <property type="term" value="P:negative regulation of hippo signaling"/>
    <property type="evidence" value="ECO:0007669"/>
    <property type="project" value="TreeGrafter"/>
</dbReference>
<keyword evidence="4 6" id="KW-0862">Zinc</keyword>
<evidence type="ECO:0000256" key="2">
    <source>
        <dbReference type="ARBA" id="ARBA00022723"/>
    </source>
</evidence>
<evidence type="ECO:0000256" key="7">
    <source>
        <dbReference type="SAM" id="MobiDB-lite"/>
    </source>
</evidence>
<dbReference type="InterPro" id="IPR001781">
    <property type="entry name" value="Znf_LIM"/>
</dbReference>
<feature type="region of interest" description="Disordered" evidence="7">
    <location>
        <begin position="71"/>
        <end position="99"/>
    </location>
</feature>
<dbReference type="CDD" id="cd09355">
    <property type="entry name" value="LIM2_Ajuba_like"/>
    <property type="match status" value="1"/>
</dbReference>
<keyword evidence="10" id="KW-1185">Reference proteome</keyword>
<dbReference type="GO" id="GO:0007010">
    <property type="term" value="P:cytoskeleton organization"/>
    <property type="evidence" value="ECO:0007669"/>
    <property type="project" value="TreeGrafter"/>
</dbReference>
<evidence type="ECO:0000313" key="9">
    <source>
        <dbReference type="EMBL" id="CAH0394469.1"/>
    </source>
</evidence>
<dbReference type="GO" id="GO:0046872">
    <property type="term" value="F:metal ion binding"/>
    <property type="evidence" value="ECO:0007669"/>
    <property type="project" value="UniProtKB-KW"/>
</dbReference>
<dbReference type="InterPro" id="IPR047248">
    <property type="entry name" value="Ajuba-like_LIM3"/>
</dbReference>
<feature type="domain" description="LIM zinc-binding" evidence="8">
    <location>
        <begin position="328"/>
        <end position="389"/>
    </location>
</feature>
<evidence type="ECO:0000256" key="3">
    <source>
        <dbReference type="ARBA" id="ARBA00022737"/>
    </source>
</evidence>
<dbReference type="CDD" id="cd09352">
    <property type="entry name" value="LIM1_Ajuba_like"/>
    <property type="match status" value="1"/>
</dbReference>
<evidence type="ECO:0000313" key="10">
    <source>
        <dbReference type="Proteomes" id="UP001152759"/>
    </source>
</evidence>
<dbReference type="SMART" id="SM00132">
    <property type="entry name" value="LIM"/>
    <property type="match status" value="3"/>
</dbReference>
<evidence type="ECO:0000256" key="4">
    <source>
        <dbReference type="ARBA" id="ARBA00022833"/>
    </source>
</evidence>
<dbReference type="SUPFAM" id="SSF57716">
    <property type="entry name" value="Glucocorticoid receptor-like (DNA-binding domain)"/>
    <property type="match status" value="3"/>
</dbReference>
<feature type="compositionally biased region" description="Polar residues" evidence="7">
    <location>
        <begin position="177"/>
        <end position="189"/>
    </location>
</feature>
<name>A0A9P0F9Z4_BEMTA</name>
<proteinExistence type="inferred from homology"/>
<dbReference type="Gene3D" id="2.10.110.10">
    <property type="entry name" value="Cysteine Rich Protein"/>
    <property type="match status" value="3"/>
</dbReference>
<dbReference type="FunFam" id="2.10.110.10:FF:000028">
    <property type="entry name" value="LIM domain-containing protein 1"/>
    <property type="match status" value="1"/>
</dbReference>
<dbReference type="InterPro" id="IPR047245">
    <property type="entry name" value="Ajuba-like_LIM1"/>
</dbReference>
<protein>
    <recommendedName>
        <fullName evidence="8">LIM zinc-binding domain-containing protein</fullName>
    </recommendedName>
</protein>